<dbReference type="PANTHER" id="PTHR44329:SF289">
    <property type="entry name" value="SERINE_THREONINE-PROTEIN KINASE VIK"/>
    <property type="match status" value="1"/>
</dbReference>
<name>A0A7S1SN30_9CHLO</name>
<dbReference type="InterPro" id="IPR011009">
    <property type="entry name" value="Kinase-like_dom_sf"/>
</dbReference>
<accession>A0A7S1SN30</accession>
<feature type="region of interest" description="Disordered" evidence="1">
    <location>
        <begin position="1"/>
        <end position="70"/>
    </location>
</feature>
<dbReference type="Pfam" id="PF07714">
    <property type="entry name" value="PK_Tyr_Ser-Thr"/>
    <property type="match status" value="1"/>
</dbReference>
<dbReference type="PROSITE" id="PS00108">
    <property type="entry name" value="PROTEIN_KINASE_ST"/>
    <property type="match status" value="1"/>
</dbReference>
<sequence>MQAPALEPQELHFDMKHSPNPTRCAKTQSQEVQSAEAELLARTPVLTAEDDEGTNNSTREASNAASAVSTIHSTSSNGQALWHHAKEKVMAFVDFSMGFHTLRDMTGNHTLDPRKLKLICRLGKGSFGVVDKYSYNNEKENEYPLYLAIKTLNPELCGDSREVREFLEELRLMKKLDHGCIVDYKGFGTFHDKHGRKLIFVAQECMDGGTLRKIVLNQMRSNSTVKLYTREEGLSWAIQITKGLAYLHSCIPKVIHRDLKPENVLLDSTTPGKRHAKLADFGLSSVVDLKKLSKKNGQLSDKYELTGGTGSFTYMAPEVLKNSKYNEKVDVFSVSIIIWEIFSYRLRMHRDPKEGLTTPEYLERVKQNAYDTAYQGKRPPLPPNWPAALRDILQAGWANDPDKRPSCNQMVQVLKSIEDEVQAWETREGRFVPDLDSMLLKDDQKDCCVIC</sequence>
<reference evidence="3" key="1">
    <citation type="submission" date="2021-01" db="EMBL/GenBank/DDBJ databases">
        <authorList>
            <person name="Corre E."/>
            <person name="Pelletier E."/>
            <person name="Niang G."/>
            <person name="Scheremetjew M."/>
            <person name="Finn R."/>
            <person name="Kale V."/>
            <person name="Holt S."/>
            <person name="Cochrane G."/>
            <person name="Meng A."/>
            <person name="Brown T."/>
            <person name="Cohen L."/>
        </authorList>
    </citation>
    <scope>NUCLEOTIDE SEQUENCE</scope>
    <source>
        <strain evidence="3">PLY429</strain>
    </source>
</reference>
<dbReference type="PROSITE" id="PS50011">
    <property type="entry name" value="PROTEIN_KINASE_DOM"/>
    <property type="match status" value="1"/>
</dbReference>
<dbReference type="EMBL" id="HBGG01011996">
    <property type="protein sequence ID" value="CAD9203895.1"/>
    <property type="molecule type" value="Transcribed_RNA"/>
</dbReference>
<dbReference type="SMART" id="SM00220">
    <property type="entry name" value="S_TKc"/>
    <property type="match status" value="1"/>
</dbReference>
<gene>
    <name evidence="3" type="ORF">TCHU04912_LOCUS6130</name>
</gene>
<proteinExistence type="predicted"/>
<evidence type="ECO:0000259" key="2">
    <source>
        <dbReference type="PROSITE" id="PS50011"/>
    </source>
</evidence>
<feature type="compositionally biased region" description="Polar residues" evidence="1">
    <location>
        <begin position="19"/>
        <end position="33"/>
    </location>
</feature>
<feature type="compositionally biased region" description="Polar residues" evidence="1">
    <location>
        <begin position="54"/>
        <end position="70"/>
    </location>
</feature>
<feature type="domain" description="Protein kinase" evidence="2">
    <location>
        <begin position="116"/>
        <end position="417"/>
    </location>
</feature>
<dbReference type="InterPro" id="IPR000719">
    <property type="entry name" value="Prot_kinase_dom"/>
</dbReference>
<dbReference type="GO" id="GO:0005524">
    <property type="term" value="F:ATP binding"/>
    <property type="evidence" value="ECO:0007669"/>
    <property type="project" value="InterPro"/>
</dbReference>
<dbReference type="AlphaFoldDB" id="A0A7S1SN30"/>
<organism evidence="3">
    <name type="scientific">Tetraselmis chuii</name>
    <dbReference type="NCBI Taxonomy" id="63592"/>
    <lineage>
        <taxon>Eukaryota</taxon>
        <taxon>Viridiplantae</taxon>
        <taxon>Chlorophyta</taxon>
        <taxon>core chlorophytes</taxon>
        <taxon>Chlorodendrophyceae</taxon>
        <taxon>Chlorodendrales</taxon>
        <taxon>Chlorodendraceae</taxon>
        <taxon>Tetraselmis</taxon>
    </lineage>
</organism>
<dbReference type="PANTHER" id="PTHR44329">
    <property type="entry name" value="SERINE/THREONINE-PROTEIN KINASE TNNI3K-RELATED"/>
    <property type="match status" value="1"/>
</dbReference>
<evidence type="ECO:0000256" key="1">
    <source>
        <dbReference type="SAM" id="MobiDB-lite"/>
    </source>
</evidence>
<dbReference type="GO" id="GO:0004674">
    <property type="term" value="F:protein serine/threonine kinase activity"/>
    <property type="evidence" value="ECO:0007669"/>
    <property type="project" value="TreeGrafter"/>
</dbReference>
<dbReference type="SUPFAM" id="SSF56112">
    <property type="entry name" value="Protein kinase-like (PK-like)"/>
    <property type="match status" value="1"/>
</dbReference>
<dbReference type="Gene3D" id="3.30.200.20">
    <property type="entry name" value="Phosphorylase Kinase, domain 1"/>
    <property type="match status" value="1"/>
</dbReference>
<dbReference type="InterPro" id="IPR001245">
    <property type="entry name" value="Ser-Thr/Tyr_kinase_cat_dom"/>
</dbReference>
<evidence type="ECO:0000313" key="3">
    <source>
        <dbReference type="EMBL" id="CAD9203895.1"/>
    </source>
</evidence>
<protein>
    <recommendedName>
        <fullName evidence="2">Protein kinase domain-containing protein</fullName>
    </recommendedName>
</protein>
<dbReference type="Gene3D" id="1.10.510.10">
    <property type="entry name" value="Transferase(Phosphotransferase) domain 1"/>
    <property type="match status" value="1"/>
</dbReference>
<dbReference type="InterPro" id="IPR051681">
    <property type="entry name" value="Ser/Thr_Kinases-Pseudokinases"/>
</dbReference>
<dbReference type="InterPro" id="IPR008271">
    <property type="entry name" value="Ser/Thr_kinase_AS"/>
</dbReference>